<proteinExistence type="predicted"/>
<dbReference type="RefSeq" id="WP_210662883.1">
    <property type="nucleotide sequence ID" value="NZ_JAGKSP010000014.1"/>
</dbReference>
<reference evidence="2 3" key="1">
    <citation type="submission" date="2021-04" db="EMBL/GenBank/DDBJ databases">
        <title>Paenibacillus sp. DLE-14 whole genome sequence.</title>
        <authorList>
            <person name="Ham Y.J."/>
        </authorList>
    </citation>
    <scope>NUCLEOTIDE SEQUENCE [LARGE SCALE GENOMIC DNA]</scope>
    <source>
        <strain evidence="2 3">DLE-14</strain>
    </source>
</reference>
<keyword evidence="1" id="KW-0472">Membrane</keyword>
<accession>A0ABS5CJI6</accession>
<comment type="caution">
    <text evidence="2">The sequence shown here is derived from an EMBL/GenBank/DDBJ whole genome shotgun (WGS) entry which is preliminary data.</text>
</comment>
<keyword evidence="3" id="KW-1185">Reference proteome</keyword>
<evidence type="ECO:0000256" key="1">
    <source>
        <dbReference type="SAM" id="Phobius"/>
    </source>
</evidence>
<feature type="transmembrane region" description="Helical" evidence="1">
    <location>
        <begin position="36"/>
        <end position="62"/>
    </location>
</feature>
<name>A0ABS5CJI6_9BACL</name>
<evidence type="ECO:0000313" key="3">
    <source>
        <dbReference type="Proteomes" id="UP000673394"/>
    </source>
</evidence>
<protein>
    <submittedName>
        <fullName evidence="2">Uncharacterized protein</fullName>
    </submittedName>
</protein>
<organism evidence="2 3">
    <name type="scientific">Paenibacillus lignilyticus</name>
    <dbReference type="NCBI Taxonomy" id="1172615"/>
    <lineage>
        <taxon>Bacteria</taxon>
        <taxon>Bacillati</taxon>
        <taxon>Bacillota</taxon>
        <taxon>Bacilli</taxon>
        <taxon>Bacillales</taxon>
        <taxon>Paenibacillaceae</taxon>
        <taxon>Paenibacillus</taxon>
    </lineage>
</organism>
<dbReference type="EMBL" id="JAGKSP010000014">
    <property type="protein sequence ID" value="MBP3966034.1"/>
    <property type="molecule type" value="Genomic_DNA"/>
</dbReference>
<dbReference type="Proteomes" id="UP000673394">
    <property type="component" value="Unassembled WGS sequence"/>
</dbReference>
<keyword evidence="1" id="KW-0812">Transmembrane</keyword>
<evidence type="ECO:0000313" key="2">
    <source>
        <dbReference type="EMBL" id="MBP3966034.1"/>
    </source>
</evidence>
<keyword evidence="1" id="KW-1133">Transmembrane helix</keyword>
<feature type="transmembrane region" description="Helical" evidence="1">
    <location>
        <begin position="12"/>
        <end position="30"/>
    </location>
</feature>
<feature type="transmembrane region" description="Helical" evidence="1">
    <location>
        <begin position="74"/>
        <end position="93"/>
    </location>
</feature>
<gene>
    <name evidence="2" type="ORF">I8J30_25345</name>
</gene>
<sequence length="94" mass="10513">MKKYFIISQIIYVLFLLPWFGIFIMSFMSFDAGFSTWNVAFVSAIAAYPAAAIVCSILAWVFHKRRKGLAKAANAVPMLWVAGIVVLLVYVFVA</sequence>